<gene>
    <name evidence="3" type="ORF">HMPREF0673_01075</name>
</gene>
<dbReference type="PANTHER" id="PTHR43567">
    <property type="entry name" value="FLAVOREDOXIN-RELATED-RELATED"/>
    <property type="match status" value="1"/>
</dbReference>
<dbReference type="eggNOG" id="COG1853">
    <property type="taxonomic scope" value="Bacteria"/>
</dbReference>
<proteinExistence type="inferred from homology"/>
<dbReference type="InterPro" id="IPR052174">
    <property type="entry name" value="Flavoredoxin"/>
</dbReference>
<evidence type="ECO:0000313" key="3">
    <source>
        <dbReference type="EMBL" id="EHJ41119.1"/>
    </source>
</evidence>
<comment type="similarity">
    <text evidence="1">Belongs to the flavoredoxin family.</text>
</comment>
<dbReference type="InterPro" id="IPR012349">
    <property type="entry name" value="Split_barrel_FMN-bd"/>
</dbReference>
<evidence type="ECO:0000259" key="2">
    <source>
        <dbReference type="Pfam" id="PF01613"/>
    </source>
</evidence>
<feature type="domain" description="Flavin reductase like" evidence="2">
    <location>
        <begin position="41"/>
        <end position="185"/>
    </location>
</feature>
<evidence type="ECO:0000256" key="1">
    <source>
        <dbReference type="ARBA" id="ARBA00038054"/>
    </source>
</evidence>
<organism evidence="3 4">
    <name type="scientific">Leyella stercorea DSM 18206</name>
    <dbReference type="NCBI Taxonomy" id="1002367"/>
    <lineage>
        <taxon>Bacteria</taxon>
        <taxon>Pseudomonadati</taxon>
        <taxon>Bacteroidota</taxon>
        <taxon>Bacteroidia</taxon>
        <taxon>Bacteroidales</taxon>
        <taxon>Prevotellaceae</taxon>
        <taxon>Leyella</taxon>
    </lineage>
</organism>
<dbReference type="EMBL" id="AFZZ01000097">
    <property type="protein sequence ID" value="EHJ41119.1"/>
    <property type="molecule type" value="Genomic_DNA"/>
</dbReference>
<dbReference type="Gene3D" id="2.30.110.10">
    <property type="entry name" value="Electron Transport, Fmn-binding Protein, Chain A"/>
    <property type="match status" value="1"/>
</dbReference>
<dbReference type="GO" id="GO:0016646">
    <property type="term" value="F:oxidoreductase activity, acting on the CH-NH group of donors, NAD or NADP as acceptor"/>
    <property type="evidence" value="ECO:0007669"/>
    <property type="project" value="UniProtKB-ARBA"/>
</dbReference>
<accession>G6AWS6</accession>
<dbReference type="HOGENOM" id="CLU_102849_0_0_10"/>
<reference evidence="3 4" key="1">
    <citation type="submission" date="2011-08" db="EMBL/GenBank/DDBJ databases">
        <authorList>
            <person name="Weinstock G."/>
            <person name="Sodergren E."/>
            <person name="Clifton S."/>
            <person name="Fulton L."/>
            <person name="Fulton B."/>
            <person name="Courtney L."/>
            <person name="Fronick C."/>
            <person name="Harrison M."/>
            <person name="Strong C."/>
            <person name="Farmer C."/>
            <person name="Delahaunty K."/>
            <person name="Markovic C."/>
            <person name="Hall O."/>
            <person name="Minx P."/>
            <person name="Tomlinson C."/>
            <person name="Mitreva M."/>
            <person name="Hou S."/>
            <person name="Chen J."/>
            <person name="Wollam A."/>
            <person name="Pepin K.H."/>
            <person name="Johnson M."/>
            <person name="Bhonagiri V."/>
            <person name="Zhang X."/>
            <person name="Suruliraj S."/>
            <person name="Warren W."/>
            <person name="Chinwalla A."/>
            <person name="Mardis E.R."/>
            <person name="Wilson R.K."/>
        </authorList>
    </citation>
    <scope>NUCLEOTIDE SEQUENCE [LARGE SCALE GENOMIC DNA]</scope>
    <source>
        <strain evidence="3 4">DSM 18206</strain>
    </source>
</reference>
<protein>
    <recommendedName>
        <fullName evidence="2">Flavin reductase like domain-containing protein</fullName>
    </recommendedName>
</protein>
<dbReference type="Proteomes" id="UP000004407">
    <property type="component" value="Unassembled WGS sequence"/>
</dbReference>
<dbReference type="AlphaFoldDB" id="G6AWS6"/>
<dbReference type="PATRIC" id="fig|1002367.3.peg.865"/>
<sequence>MVKHDAVELVTSAAFKKEIIMEKIDVTTLNDNVFTTIGKEWMLVAAGNEEKFNMMTASWGCLGWLWNRPVAIVYIRPERYTHELIEANDTMNLVFLGNSEEARKAYAFCGAKSGRDFDKAKEAHLTPVATENGCVTFDEARLTLTCRKLYKTQIRPEEMLDKSIEQWYGEKGGLHDVYVVEILDAYKK</sequence>
<comment type="caution">
    <text evidence="3">The sequence shown here is derived from an EMBL/GenBank/DDBJ whole genome shotgun (WGS) entry which is preliminary data.</text>
</comment>
<dbReference type="InterPro" id="IPR002563">
    <property type="entry name" value="Flavin_Rdtase-like_dom"/>
</dbReference>
<dbReference type="GO" id="GO:0010181">
    <property type="term" value="F:FMN binding"/>
    <property type="evidence" value="ECO:0007669"/>
    <property type="project" value="InterPro"/>
</dbReference>
<evidence type="ECO:0000313" key="4">
    <source>
        <dbReference type="Proteomes" id="UP000004407"/>
    </source>
</evidence>
<dbReference type="Pfam" id="PF01613">
    <property type="entry name" value="Flavin_Reduct"/>
    <property type="match status" value="1"/>
</dbReference>
<dbReference type="SUPFAM" id="SSF50475">
    <property type="entry name" value="FMN-binding split barrel"/>
    <property type="match status" value="1"/>
</dbReference>
<name>G6AWS6_9BACT</name>
<dbReference type="PANTHER" id="PTHR43567:SF5">
    <property type="entry name" value="HYPOTHETICAL CYTOSOLIC PROTEIN"/>
    <property type="match status" value="1"/>
</dbReference>